<evidence type="ECO:0000259" key="9">
    <source>
        <dbReference type="PROSITE" id="PS51379"/>
    </source>
</evidence>
<dbReference type="KEGG" id="pmf:P9303_15241"/>
<dbReference type="Gene3D" id="3.30.70.20">
    <property type="match status" value="1"/>
</dbReference>
<keyword evidence="6 8" id="KW-0408">Iron</keyword>
<evidence type="ECO:0000256" key="7">
    <source>
        <dbReference type="ARBA" id="ARBA00023014"/>
    </source>
</evidence>
<dbReference type="InterPro" id="IPR017900">
    <property type="entry name" value="4Fe4S_Fe_S_CS"/>
</dbReference>
<keyword evidence="2 8" id="KW-0813">Transport</keyword>
<dbReference type="AlphaFoldDB" id="A2C9V8"/>
<organism evidence="10 11">
    <name type="scientific">Prochlorococcus marinus (strain MIT 9303)</name>
    <dbReference type="NCBI Taxonomy" id="59922"/>
    <lineage>
        <taxon>Bacteria</taxon>
        <taxon>Bacillati</taxon>
        <taxon>Cyanobacteriota</taxon>
        <taxon>Cyanophyceae</taxon>
        <taxon>Synechococcales</taxon>
        <taxon>Prochlorococcaceae</taxon>
        <taxon>Prochlorococcus</taxon>
    </lineage>
</organism>
<dbReference type="SUPFAM" id="SSF54862">
    <property type="entry name" value="4Fe-4S ferredoxins"/>
    <property type="match status" value="1"/>
</dbReference>
<evidence type="ECO:0000256" key="5">
    <source>
        <dbReference type="ARBA" id="ARBA00022982"/>
    </source>
</evidence>
<evidence type="ECO:0000313" key="11">
    <source>
        <dbReference type="Proteomes" id="UP000002274"/>
    </source>
</evidence>
<evidence type="ECO:0000256" key="6">
    <source>
        <dbReference type="ARBA" id="ARBA00023004"/>
    </source>
</evidence>
<sequence length="74" mass="8025">MPHSIVTEICEGVADCAQACPVGCIQPGQGKNDKGRNFYLINFDICIDCGICLQVCPVEGAVLPEERRDLQRSS</sequence>
<keyword evidence="5 8" id="KW-0249">Electron transport</keyword>
<dbReference type="PRINTS" id="PR00354">
    <property type="entry name" value="7FE8SFRDOXIN"/>
</dbReference>
<evidence type="ECO:0000256" key="1">
    <source>
        <dbReference type="ARBA" id="ARBA00001966"/>
    </source>
</evidence>
<feature type="domain" description="4Fe-4S ferredoxin-type" evidence="9">
    <location>
        <begin position="1"/>
        <end position="30"/>
    </location>
</feature>
<dbReference type="Proteomes" id="UP000002274">
    <property type="component" value="Chromosome"/>
</dbReference>
<dbReference type="EMBL" id="CP000554">
    <property type="protein sequence ID" value="ABM78268.1"/>
    <property type="molecule type" value="Genomic_DNA"/>
</dbReference>
<evidence type="ECO:0000256" key="2">
    <source>
        <dbReference type="ARBA" id="ARBA00022448"/>
    </source>
</evidence>
<dbReference type="GO" id="GO:0046872">
    <property type="term" value="F:metal ion binding"/>
    <property type="evidence" value="ECO:0007669"/>
    <property type="project" value="UniProtKB-UniRule"/>
</dbReference>
<dbReference type="PROSITE" id="PS00198">
    <property type="entry name" value="4FE4S_FER_1"/>
    <property type="match status" value="1"/>
</dbReference>
<accession>A2C9V8</accession>
<name>A2C9V8_PROM3</name>
<dbReference type="GO" id="GO:0051539">
    <property type="term" value="F:4 iron, 4 sulfur cluster binding"/>
    <property type="evidence" value="ECO:0007669"/>
    <property type="project" value="UniProtKB-UniRule"/>
</dbReference>
<dbReference type="HOGENOM" id="CLU_139698_0_1_3"/>
<comment type="function">
    <text evidence="8">Ferredoxins are iron-sulfur proteins that transfer electrons in a wide variety of metabolic reactions.</text>
</comment>
<dbReference type="InterPro" id="IPR000813">
    <property type="entry name" value="7Fe_ferredoxin"/>
</dbReference>
<reference evidence="10 11" key="1">
    <citation type="journal article" date="2007" name="PLoS Genet.">
        <title>Patterns and implications of gene gain and loss in the evolution of Prochlorococcus.</title>
        <authorList>
            <person name="Kettler G.C."/>
            <person name="Martiny A.C."/>
            <person name="Huang K."/>
            <person name="Zucker J."/>
            <person name="Coleman M.L."/>
            <person name="Rodrigue S."/>
            <person name="Chen F."/>
            <person name="Lapidus A."/>
            <person name="Ferriera S."/>
            <person name="Johnson J."/>
            <person name="Steglich C."/>
            <person name="Church G.M."/>
            <person name="Richardson P."/>
            <person name="Chisholm S.W."/>
        </authorList>
    </citation>
    <scope>NUCLEOTIDE SEQUENCE [LARGE SCALE GENOMIC DNA]</scope>
    <source>
        <strain evidence="10 11">MIT 9303</strain>
    </source>
</reference>
<dbReference type="STRING" id="59922.P9303_15241"/>
<dbReference type="BioCyc" id="PMAR59922:G1G80-1322-MONOMER"/>
<feature type="domain" description="4Fe-4S ferredoxin-type" evidence="9">
    <location>
        <begin position="37"/>
        <end position="67"/>
    </location>
</feature>
<evidence type="ECO:0000256" key="3">
    <source>
        <dbReference type="ARBA" id="ARBA00022485"/>
    </source>
</evidence>
<proteinExistence type="predicted"/>
<dbReference type="InterPro" id="IPR017896">
    <property type="entry name" value="4Fe4S_Fe-S-bd"/>
</dbReference>
<dbReference type="Pfam" id="PF12838">
    <property type="entry name" value="Fer4_7"/>
    <property type="match status" value="1"/>
</dbReference>
<dbReference type="RefSeq" id="WP_011826161.1">
    <property type="nucleotide sequence ID" value="NC_008820.1"/>
</dbReference>
<protein>
    <recommendedName>
        <fullName evidence="8">Ferredoxin</fullName>
    </recommendedName>
</protein>
<keyword evidence="3 8" id="KW-0004">4Fe-4S</keyword>
<gene>
    <name evidence="10" type="ordered locus">P9303_15241</name>
</gene>
<dbReference type="PROSITE" id="PS51379">
    <property type="entry name" value="4FE4S_FER_2"/>
    <property type="match status" value="2"/>
</dbReference>
<dbReference type="GO" id="GO:0009055">
    <property type="term" value="F:electron transfer activity"/>
    <property type="evidence" value="ECO:0007669"/>
    <property type="project" value="UniProtKB-UniRule"/>
</dbReference>
<evidence type="ECO:0000313" key="10">
    <source>
        <dbReference type="EMBL" id="ABM78268.1"/>
    </source>
</evidence>
<evidence type="ECO:0000256" key="4">
    <source>
        <dbReference type="ARBA" id="ARBA00022723"/>
    </source>
</evidence>
<keyword evidence="4 8" id="KW-0479">Metal-binding</keyword>
<comment type="cofactor">
    <cofactor evidence="1 8">
        <name>[4Fe-4S] cluster</name>
        <dbReference type="ChEBI" id="CHEBI:49883"/>
    </cofactor>
</comment>
<keyword evidence="7 8" id="KW-0411">Iron-sulfur</keyword>
<evidence type="ECO:0000256" key="8">
    <source>
        <dbReference type="RuleBase" id="RU365098"/>
    </source>
</evidence>